<evidence type="ECO:0000256" key="4">
    <source>
        <dbReference type="ARBA" id="ARBA00022989"/>
    </source>
</evidence>
<feature type="transmembrane region" description="Helical" evidence="7">
    <location>
        <begin position="20"/>
        <end position="40"/>
    </location>
</feature>
<dbReference type="GO" id="GO:0022857">
    <property type="term" value="F:transmembrane transporter activity"/>
    <property type="evidence" value="ECO:0007669"/>
    <property type="project" value="TreeGrafter"/>
</dbReference>
<accession>A0AAP9UD21</accession>
<reference evidence="9 10" key="1">
    <citation type="submission" date="2019-05" db="EMBL/GenBank/DDBJ databases">
        <authorList>
            <person name="Schori C."/>
            <person name="Ahrens C."/>
        </authorList>
    </citation>
    <scope>NUCLEOTIDE SEQUENCE [LARGE SCALE GENOMIC DNA]</scope>
    <source>
        <strain evidence="9 10">DSM 10702</strain>
    </source>
</reference>
<evidence type="ECO:0000256" key="7">
    <source>
        <dbReference type="SAM" id="Phobius"/>
    </source>
</evidence>
<evidence type="ECO:0000259" key="8">
    <source>
        <dbReference type="Pfam" id="PF02687"/>
    </source>
</evidence>
<feature type="transmembrane region" description="Helical" evidence="7">
    <location>
        <begin position="713"/>
        <end position="732"/>
    </location>
</feature>
<feature type="transmembrane region" description="Helical" evidence="7">
    <location>
        <begin position="762"/>
        <end position="785"/>
    </location>
</feature>
<feature type="domain" description="ABC3 transporter permease C-terminal" evidence="8">
    <location>
        <begin position="717"/>
        <end position="833"/>
    </location>
</feature>
<name>A0AAP9UD21_CLOBU</name>
<gene>
    <name evidence="9" type="ORF">FF104_02625</name>
</gene>
<evidence type="ECO:0000313" key="9">
    <source>
        <dbReference type="EMBL" id="QMW89876.1"/>
    </source>
</evidence>
<dbReference type="InterPro" id="IPR003838">
    <property type="entry name" value="ABC3_permease_C"/>
</dbReference>
<comment type="similarity">
    <text evidence="6">Belongs to the ABC-4 integral membrane protein family.</text>
</comment>
<feature type="transmembrane region" description="Helical" evidence="7">
    <location>
        <begin position="306"/>
        <end position="328"/>
    </location>
</feature>
<keyword evidence="3 7" id="KW-0812">Transmembrane</keyword>
<dbReference type="InterPro" id="IPR050250">
    <property type="entry name" value="Macrolide_Exporter_MacB"/>
</dbReference>
<dbReference type="AlphaFoldDB" id="A0AAP9UD21"/>
<evidence type="ECO:0000256" key="6">
    <source>
        <dbReference type="ARBA" id="ARBA00038076"/>
    </source>
</evidence>
<sequence>MKKYSDLVNRQFKINLKKNILIIIGIMTSVLLLISVTYVGNFINEFNIERTKYSRGDYEVILKDLNIYEVEKVKNNIKVEKCGIYNVEKSMDIKIEDTKKKLEIYSGDYTIMNELFESTLKIIEGRMPNRKNEIALTLSAKDELKKRIGDTLNISESEYIITGFYKDDEYNVRHTLTGLIYLDIDTAIEKNNAVITMKNKKSIIEDIKEIVELLDKDENDWDVKENIKYNNMLLESYGIRISNGMMVVNSEKLYMFFIYLIICILTIVFIYGSLNGYLQERIHEISILRCIGATKNKIRYLLIKEWSILSIISLIVGIILGNILAWLIINIVFIKVIGINSYGVGFRIYYDVILSTIIFSLFNMAIAMILLIIRGVDRAPIEGTKVNNLKITYINKKKSKVIRFLFGYEGEIAYRNICANRRSFLIITISLTIILLMINSFTAFYLLNLKQYEYELNSFYDIHSTYFSETSYDYLLEDVLNKRDNYKKEFDDLKMIDDIFMNINLNSTITIEGVTINPELTKYYAINNSIENIAEEYKVKFNQASILIYDKASLNKIIPNINSVTGNNIDIQDFNENGFVVVNTGFNNPKAVFKENPKEEVKLYLNENNKSPIYSKFLGCINSDKLISGNRFGYYNRLTIIVNDEFYYKNKDIMDSLSSISSDINTSINIKKNINRNTAISTIKEIINKNGGYYIEEKQTSESYKNTVDASATLIYTMLFLVVCIGSINIINTRYINIISRKKELGTFLAIGIRKDKFRNMIILEGIVQWFISCTMGIVLSLIAFKIISIAFSYSVGQIYNIPNLIILMGALILLLVNLLSSFLPYTKLKKLEINELIRNKE</sequence>
<dbReference type="GeneID" id="92943017"/>
<feature type="domain" description="ABC3 transporter permease C-terminal" evidence="8">
    <location>
        <begin position="257"/>
        <end position="374"/>
    </location>
</feature>
<feature type="transmembrane region" description="Helical" evidence="7">
    <location>
        <begin position="348"/>
        <end position="373"/>
    </location>
</feature>
<organism evidence="9 10">
    <name type="scientific">Clostridium butyricum</name>
    <dbReference type="NCBI Taxonomy" id="1492"/>
    <lineage>
        <taxon>Bacteria</taxon>
        <taxon>Bacillati</taxon>
        <taxon>Bacillota</taxon>
        <taxon>Clostridia</taxon>
        <taxon>Eubacteriales</taxon>
        <taxon>Clostridiaceae</taxon>
        <taxon>Clostridium</taxon>
    </lineage>
</organism>
<comment type="subcellular location">
    <subcellularLocation>
        <location evidence="1">Cell membrane</location>
        <topology evidence="1">Multi-pass membrane protein</topology>
    </subcellularLocation>
</comment>
<evidence type="ECO:0000256" key="5">
    <source>
        <dbReference type="ARBA" id="ARBA00023136"/>
    </source>
</evidence>
<evidence type="ECO:0000313" key="10">
    <source>
        <dbReference type="Proteomes" id="UP000515243"/>
    </source>
</evidence>
<evidence type="ECO:0000256" key="1">
    <source>
        <dbReference type="ARBA" id="ARBA00004651"/>
    </source>
</evidence>
<dbReference type="Proteomes" id="UP000515243">
    <property type="component" value="Chromosome 1"/>
</dbReference>
<keyword evidence="5 7" id="KW-0472">Membrane</keyword>
<dbReference type="RefSeq" id="WP_035765320.1">
    <property type="nucleotide sequence ID" value="NZ_AP019716.1"/>
</dbReference>
<proteinExistence type="inferred from homology"/>
<dbReference type="Pfam" id="PF02687">
    <property type="entry name" value="FtsX"/>
    <property type="match status" value="2"/>
</dbReference>
<dbReference type="PANTHER" id="PTHR30572">
    <property type="entry name" value="MEMBRANE COMPONENT OF TRANSPORTER-RELATED"/>
    <property type="match status" value="1"/>
</dbReference>
<feature type="transmembrane region" description="Helical" evidence="7">
    <location>
        <begin position="424"/>
        <end position="447"/>
    </location>
</feature>
<feature type="transmembrane region" description="Helical" evidence="7">
    <location>
        <begin position="805"/>
        <end position="826"/>
    </location>
</feature>
<keyword evidence="2" id="KW-1003">Cell membrane</keyword>
<feature type="transmembrane region" description="Helical" evidence="7">
    <location>
        <begin position="253"/>
        <end position="274"/>
    </location>
</feature>
<dbReference type="GO" id="GO:0005886">
    <property type="term" value="C:plasma membrane"/>
    <property type="evidence" value="ECO:0007669"/>
    <property type="project" value="UniProtKB-SubCell"/>
</dbReference>
<evidence type="ECO:0000256" key="3">
    <source>
        <dbReference type="ARBA" id="ARBA00022692"/>
    </source>
</evidence>
<keyword evidence="4 7" id="KW-1133">Transmembrane helix</keyword>
<dbReference type="PANTHER" id="PTHR30572:SF4">
    <property type="entry name" value="ABC TRANSPORTER PERMEASE YTRF"/>
    <property type="match status" value="1"/>
</dbReference>
<protein>
    <submittedName>
        <fullName evidence="9">ABC transporter permease</fullName>
    </submittedName>
</protein>
<evidence type="ECO:0000256" key="2">
    <source>
        <dbReference type="ARBA" id="ARBA00022475"/>
    </source>
</evidence>
<dbReference type="EMBL" id="CP040626">
    <property type="protein sequence ID" value="QMW89876.1"/>
    <property type="molecule type" value="Genomic_DNA"/>
</dbReference>